<dbReference type="InParanoid" id="A0A067QCP2"/>
<evidence type="ECO:0000256" key="2">
    <source>
        <dbReference type="ARBA" id="ARBA00022771"/>
    </source>
</evidence>
<dbReference type="PROSITE" id="PS50865">
    <property type="entry name" value="ZF_MYND_2"/>
    <property type="match status" value="1"/>
</dbReference>
<dbReference type="EMBL" id="KL197714">
    <property type="protein sequence ID" value="KDQ60346.1"/>
    <property type="molecule type" value="Genomic_DNA"/>
</dbReference>
<organism evidence="6 7">
    <name type="scientific">Jaapia argillacea MUCL 33604</name>
    <dbReference type="NCBI Taxonomy" id="933084"/>
    <lineage>
        <taxon>Eukaryota</taxon>
        <taxon>Fungi</taxon>
        <taxon>Dikarya</taxon>
        <taxon>Basidiomycota</taxon>
        <taxon>Agaricomycotina</taxon>
        <taxon>Agaricomycetes</taxon>
        <taxon>Agaricomycetidae</taxon>
        <taxon>Jaapiales</taxon>
        <taxon>Jaapiaceae</taxon>
        <taxon>Jaapia</taxon>
    </lineage>
</organism>
<evidence type="ECO:0000313" key="6">
    <source>
        <dbReference type="EMBL" id="KDQ60346.1"/>
    </source>
</evidence>
<accession>A0A067QCP2</accession>
<dbReference type="Gene3D" id="6.10.140.2220">
    <property type="match status" value="1"/>
</dbReference>
<name>A0A067QCP2_9AGAM</name>
<dbReference type="SUPFAM" id="SSF144232">
    <property type="entry name" value="HIT/MYND zinc finger-like"/>
    <property type="match status" value="1"/>
</dbReference>
<evidence type="ECO:0000256" key="3">
    <source>
        <dbReference type="ARBA" id="ARBA00022833"/>
    </source>
</evidence>
<evidence type="ECO:0000313" key="7">
    <source>
        <dbReference type="Proteomes" id="UP000027265"/>
    </source>
</evidence>
<sequence>MSCENPSCPNQASEVVLQRCSGCSSSVYCSQTCQAAEWPNHKKICKLLPPAHLKGFSLNVTRMNRNCPELILDDDEEEEEDDRGEDSLAWLKVFTVNIKNDEWDTVRHINVQVITPSLTIWLGFL</sequence>
<dbReference type="GO" id="GO:0008270">
    <property type="term" value="F:zinc ion binding"/>
    <property type="evidence" value="ECO:0007669"/>
    <property type="project" value="UniProtKB-KW"/>
</dbReference>
<evidence type="ECO:0000259" key="5">
    <source>
        <dbReference type="PROSITE" id="PS50865"/>
    </source>
</evidence>
<keyword evidence="3" id="KW-0862">Zinc</keyword>
<dbReference type="Pfam" id="PF01753">
    <property type="entry name" value="zf-MYND"/>
    <property type="match status" value="1"/>
</dbReference>
<protein>
    <recommendedName>
        <fullName evidence="5">MYND-type domain-containing protein</fullName>
    </recommendedName>
</protein>
<proteinExistence type="predicted"/>
<dbReference type="Proteomes" id="UP000027265">
    <property type="component" value="Unassembled WGS sequence"/>
</dbReference>
<dbReference type="AlphaFoldDB" id="A0A067QCP2"/>
<feature type="domain" description="MYND-type" evidence="5">
    <location>
        <begin position="5"/>
        <end position="45"/>
    </location>
</feature>
<evidence type="ECO:0000256" key="1">
    <source>
        <dbReference type="ARBA" id="ARBA00022723"/>
    </source>
</evidence>
<keyword evidence="1" id="KW-0479">Metal-binding</keyword>
<reference evidence="7" key="1">
    <citation type="journal article" date="2014" name="Proc. Natl. Acad. Sci. U.S.A.">
        <title>Extensive sampling of basidiomycete genomes demonstrates inadequacy of the white-rot/brown-rot paradigm for wood decay fungi.</title>
        <authorList>
            <person name="Riley R."/>
            <person name="Salamov A.A."/>
            <person name="Brown D.W."/>
            <person name="Nagy L.G."/>
            <person name="Floudas D."/>
            <person name="Held B.W."/>
            <person name="Levasseur A."/>
            <person name="Lombard V."/>
            <person name="Morin E."/>
            <person name="Otillar R."/>
            <person name="Lindquist E.A."/>
            <person name="Sun H."/>
            <person name="LaButti K.M."/>
            <person name="Schmutz J."/>
            <person name="Jabbour D."/>
            <person name="Luo H."/>
            <person name="Baker S.E."/>
            <person name="Pisabarro A.G."/>
            <person name="Walton J.D."/>
            <person name="Blanchette R.A."/>
            <person name="Henrissat B."/>
            <person name="Martin F."/>
            <person name="Cullen D."/>
            <person name="Hibbett D.S."/>
            <person name="Grigoriev I.V."/>
        </authorList>
    </citation>
    <scope>NUCLEOTIDE SEQUENCE [LARGE SCALE GENOMIC DNA]</scope>
    <source>
        <strain evidence="7">MUCL 33604</strain>
    </source>
</reference>
<dbReference type="HOGENOM" id="CLU_1992955_0_0_1"/>
<keyword evidence="7" id="KW-1185">Reference proteome</keyword>
<keyword evidence="2 4" id="KW-0863">Zinc-finger</keyword>
<evidence type="ECO:0000256" key="4">
    <source>
        <dbReference type="PROSITE-ProRule" id="PRU00134"/>
    </source>
</evidence>
<dbReference type="OrthoDB" id="2212237at2759"/>
<dbReference type="InterPro" id="IPR002893">
    <property type="entry name" value="Znf_MYND"/>
</dbReference>
<gene>
    <name evidence="6" type="ORF">JAAARDRAFT_32735</name>
</gene>